<feature type="region of interest" description="Disordered" evidence="1">
    <location>
        <begin position="1"/>
        <end position="28"/>
    </location>
</feature>
<dbReference type="Proteomes" id="UP000257109">
    <property type="component" value="Unassembled WGS sequence"/>
</dbReference>
<protein>
    <submittedName>
        <fullName evidence="2">Uncharacterized protein</fullName>
    </submittedName>
</protein>
<name>A0A371EUT0_MUCPR</name>
<dbReference type="EMBL" id="QJKJ01011951">
    <property type="protein sequence ID" value="RDX69818.1"/>
    <property type="molecule type" value="Genomic_DNA"/>
</dbReference>
<dbReference type="AlphaFoldDB" id="A0A371EUT0"/>
<feature type="non-terminal residue" evidence="2">
    <location>
        <position position="1"/>
    </location>
</feature>
<evidence type="ECO:0000313" key="3">
    <source>
        <dbReference type="Proteomes" id="UP000257109"/>
    </source>
</evidence>
<organism evidence="2 3">
    <name type="scientific">Mucuna pruriens</name>
    <name type="common">Velvet bean</name>
    <name type="synonym">Dolichos pruriens</name>
    <dbReference type="NCBI Taxonomy" id="157652"/>
    <lineage>
        <taxon>Eukaryota</taxon>
        <taxon>Viridiplantae</taxon>
        <taxon>Streptophyta</taxon>
        <taxon>Embryophyta</taxon>
        <taxon>Tracheophyta</taxon>
        <taxon>Spermatophyta</taxon>
        <taxon>Magnoliopsida</taxon>
        <taxon>eudicotyledons</taxon>
        <taxon>Gunneridae</taxon>
        <taxon>Pentapetalae</taxon>
        <taxon>rosids</taxon>
        <taxon>fabids</taxon>
        <taxon>Fabales</taxon>
        <taxon>Fabaceae</taxon>
        <taxon>Papilionoideae</taxon>
        <taxon>50 kb inversion clade</taxon>
        <taxon>NPAAA clade</taxon>
        <taxon>indigoferoid/millettioid clade</taxon>
        <taxon>Phaseoleae</taxon>
        <taxon>Mucuna</taxon>
    </lineage>
</organism>
<evidence type="ECO:0000313" key="2">
    <source>
        <dbReference type="EMBL" id="RDX69818.1"/>
    </source>
</evidence>
<accession>A0A371EUT0</accession>
<feature type="compositionally biased region" description="Basic and acidic residues" evidence="1">
    <location>
        <begin position="1"/>
        <end position="10"/>
    </location>
</feature>
<proteinExistence type="predicted"/>
<gene>
    <name evidence="2" type="ORF">CR513_51021</name>
</gene>
<reference evidence="2" key="1">
    <citation type="submission" date="2018-05" db="EMBL/GenBank/DDBJ databases">
        <title>Draft genome of Mucuna pruriens seed.</title>
        <authorList>
            <person name="Nnadi N.E."/>
            <person name="Vos R."/>
            <person name="Hasami M.H."/>
            <person name="Devisetty U.K."/>
            <person name="Aguiy J.C."/>
        </authorList>
    </citation>
    <scope>NUCLEOTIDE SEQUENCE [LARGE SCALE GENOMIC DNA]</scope>
    <source>
        <strain evidence="2">JCA_2017</strain>
    </source>
</reference>
<feature type="compositionally biased region" description="Low complexity" evidence="1">
    <location>
        <begin position="17"/>
        <end position="28"/>
    </location>
</feature>
<keyword evidence="3" id="KW-1185">Reference proteome</keyword>
<sequence>MKSSRPERFHLSQTRLRSPMRGSRMRSGPMALSMSTIQLRGHISYSSATTSLLEKLAAQVTQGSTGLRLGSRSLPERTDWDYQRTLVDLILNAHAIRGEPPPSTMAIVVEDGITRIRTTAFYNPTEVSLEEKDPTKEFTNVAEPGGMTRSGRTYTFDALTKKTSPIKEKGVGVDNAKDPTIGKEAEEFLKLIQHSKYKLLD</sequence>
<dbReference type="OrthoDB" id="1436497at2759"/>
<evidence type="ECO:0000256" key="1">
    <source>
        <dbReference type="SAM" id="MobiDB-lite"/>
    </source>
</evidence>
<comment type="caution">
    <text evidence="2">The sequence shown here is derived from an EMBL/GenBank/DDBJ whole genome shotgun (WGS) entry which is preliminary data.</text>
</comment>